<comment type="caution">
    <text evidence="1">The sequence shown here is derived from an EMBL/GenBank/DDBJ whole genome shotgun (WGS) entry which is preliminary data.</text>
</comment>
<name>A0A0F8Z3L4_9ZZZZ</name>
<evidence type="ECO:0000313" key="1">
    <source>
        <dbReference type="EMBL" id="KKK88313.1"/>
    </source>
</evidence>
<accession>A0A0F8Z3L4</accession>
<dbReference type="EMBL" id="LAZR01050008">
    <property type="protein sequence ID" value="KKK88313.1"/>
    <property type="molecule type" value="Genomic_DNA"/>
</dbReference>
<dbReference type="AlphaFoldDB" id="A0A0F8Z3L4"/>
<gene>
    <name evidence="1" type="ORF">LCGC14_2744400</name>
</gene>
<organism evidence="1">
    <name type="scientific">marine sediment metagenome</name>
    <dbReference type="NCBI Taxonomy" id="412755"/>
    <lineage>
        <taxon>unclassified sequences</taxon>
        <taxon>metagenomes</taxon>
        <taxon>ecological metagenomes</taxon>
    </lineage>
</organism>
<protein>
    <submittedName>
        <fullName evidence="1">Uncharacterized protein</fullName>
    </submittedName>
</protein>
<proteinExistence type="predicted"/>
<reference evidence="1" key="1">
    <citation type="journal article" date="2015" name="Nature">
        <title>Complex archaea that bridge the gap between prokaryotes and eukaryotes.</title>
        <authorList>
            <person name="Spang A."/>
            <person name="Saw J.H."/>
            <person name="Jorgensen S.L."/>
            <person name="Zaremba-Niedzwiedzka K."/>
            <person name="Martijn J."/>
            <person name="Lind A.E."/>
            <person name="van Eijk R."/>
            <person name="Schleper C."/>
            <person name="Guy L."/>
            <person name="Ettema T.J."/>
        </authorList>
    </citation>
    <scope>NUCLEOTIDE SEQUENCE</scope>
</reference>
<sequence>MAAVTGKGGTISYDGGSVATISNWTVDVDNSLHDITSFTTSAAQWRTWVDGLSGWTGAMSGTFDSTSTGQDDAFTDALSPAKKAVIFELDQAAGGKLSGNAYISAMSVGTDIDAPVDVAWTFQGTGALAYTTTT</sequence>